<evidence type="ECO:0000313" key="12">
    <source>
        <dbReference type="Proteomes" id="UP000178724"/>
    </source>
</evidence>
<keyword evidence="3" id="KW-0645">Protease</keyword>
<sequence>MTQNQVGATPCRFNSGQRHLLILLCLITLLVAGCQLTMKKETNKALDLNNLDRSVSPGADFYHYAVGSWLKKNPIPAEYSSWGSFNILAEENLHRLKEIMGKAERVRGKGYGVRGHVTQLVGDFYATGMDESKIEREGIAPLKVDLDWIAGISDKKELVETIARLHRGAAAPLFHFFVAADFKNSDINIAQLYQGGLNMPDRDYYLKSDKDTLRVRDAYIIYMAKIFRLLGRDKAEAEKSAQTILKIETELARVSKDRVALRDPRKNYYPMNRARLAKLSPRFDWILYFTTLGLKTPGDLNVSQPEFFKGISRLIDKFSLPEWKTYLEFCLVNGNAGYLSSDFVNESFYFYGKTLNGARKIMPRWKRVVGAVSGNLDQAVGQLYADEYFPPKAKHRAVEMVENIRAAFRARIKKLDWMGGRTKKQALNKLAAMTLKIGYPEKWKDYSKLALKRDSYAGNALRVSKFEFKRDLAKIGKRVDRTEWHMSPQTVNASYDPTKNDMTFPAGILQPPFFNAAADDAVNYGGIGSVIAHEMTHGFDDEGGKFDAKGNLRDWWTKDDAVRFKRKARGLVDQFHGYVPFLKMPLNGELTLGENIADLGGVAISFSAFQKLHEGKKIDDLTPEQRFFLSYAQVWGINVRSERAKLLIKVDPHSPPRYRVNGPLSNFPEFYAAFGVSLGEAMFKPENRRVVIW</sequence>
<dbReference type="InterPro" id="IPR008753">
    <property type="entry name" value="Peptidase_M13_N"/>
</dbReference>
<evidence type="ECO:0000256" key="3">
    <source>
        <dbReference type="ARBA" id="ARBA00022670"/>
    </source>
</evidence>
<dbReference type="InterPro" id="IPR000718">
    <property type="entry name" value="Peptidase_M13"/>
</dbReference>
<comment type="cofactor">
    <cofactor evidence="1">
        <name>Zn(2+)</name>
        <dbReference type="ChEBI" id="CHEBI:29105"/>
    </cofactor>
</comment>
<evidence type="ECO:0000256" key="7">
    <source>
        <dbReference type="ARBA" id="ARBA00023049"/>
    </source>
</evidence>
<keyword evidence="4" id="KW-0479">Metal-binding</keyword>
<reference evidence="11 12" key="1">
    <citation type="journal article" date="2016" name="Nat. Commun.">
        <title>Thousands of microbial genomes shed light on interconnected biogeochemical processes in an aquifer system.</title>
        <authorList>
            <person name="Anantharaman K."/>
            <person name="Brown C.T."/>
            <person name="Hug L.A."/>
            <person name="Sharon I."/>
            <person name="Castelle C.J."/>
            <person name="Probst A.J."/>
            <person name="Thomas B.C."/>
            <person name="Singh A."/>
            <person name="Wilkins M.J."/>
            <person name="Karaoz U."/>
            <person name="Brodie E.L."/>
            <person name="Williams K.H."/>
            <person name="Hubbard S.S."/>
            <person name="Banfield J.F."/>
        </authorList>
    </citation>
    <scope>NUCLEOTIDE SEQUENCE [LARGE SCALE GENOMIC DNA]</scope>
</reference>
<dbReference type="GO" id="GO:0046872">
    <property type="term" value="F:metal ion binding"/>
    <property type="evidence" value="ECO:0007669"/>
    <property type="project" value="UniProtKB-KW"/>
</dbReference>
<feature type="domain" description="Peptidase M13 C-terminal" evidence="9">
    <location>
        <begin position="492"/>
        <end position="689"/>
    </location>
</feature>
<protein>
    <recommendedName>
        <fullName evidence="13">Peptidase M13</fullName>
    </recommendedName>
</protein>
<dbReference type="Gene3D" id="3.40.390.10">
    <property type="entry name" value="Collagenase (Catalytic Domain)"/>
    <property type="match status" value="1"/>
</dbReference>
<keyword evidence="8" id="KW-0812">Transmembrane</keyword>
<organism evidence="11 12">
    <name type="scientific">candidate division WOR-1 bacterium RIFCSPHIGHO2_01_FULL_53_15</name>
    <dbReference type="NCBI Taxonomy" id="1802564"/>
    <lineage>
        <taxon>Bacteria</taxon>
        <taxon>Bacillati</taxon>
        <taxon>Saganbacteria</taxon>
    </lineage>
</organism>
<keyword evidence="7" id="KW-0482">Metalloprotease</keyword>
<dbReference type="PRINTS" id="PR00786">
    <property type="entry name" value="NEPRILYSIN"/>
</dbReference>
<dbReference type="InterPro" id="IPR042089">
    <property type="entry name" value="Peptidase_M13_dom_2"/>
</dbReference>
<dbReference type="Pfam" id="PF01431">
    <property type="entry name" value="Peptidase_M13"/>
    <property type="match status" value="1"/>
</dbReference>
<evidence type="ECO:0000256" key="1">
    <source>
        <dbReference type="ARBA" id="ARBA00001947"/>
    </source>
</evidence>
<evidence type="ECO:0000259" key="9">
    <source>
        <dbReference type="Pfam" id="PF01431"/>
    </source>
</evidence>
<comment type="caution">
    <text evidence="11">The sequence shown here is derived from an EMBL/GenBank/DDBJ whole genome shotgun (WGS) entry which is preliminary data.</text>
</comment>
<keyword evidence="5" id="KW-0378">Hydrolase</keyword>
<evidence type="ECO:0000256" key="5">
    <source>
        <dbReference type="ARBA" id="ARBA00022801"/>
    </source>
</evidence>
<evidence type="ECO:0000259" key="10">
    <source>
        <dbReference type="Pfam" id="PF05649"/>
    </source>
</evidence>
<feature type="transmembrane region" description="Helical" evidence="8">
    <location>
        <begin position="20"/>
        <end position="38"/>
    </location>
</feature>
<feature type="domain" description="Peptidase M13 N-terminal" evidence="10">
    <location>
        <begin position="57"/>
        <end position="440"/>
    </location>
</feature>
<gene>
    <name evidence="11" type="ORF">A2625_05565</name>
</gene>
<accession>A0A1F4Q2W3</accession>
<dbReference type="GO" id="GO:0016485">
    <property type="term" value="P:protein processing"/>
    <property type="evidence" value="ECO:0007669"/>
    <property type="project" value="TreeGrafter"/>
</dbReference>
<keyword evidence="8" id="KW-1133">Transmembrane helix</keyword>
<dbReference type="AlphaFoldDB" id="A0A1F4Q2W3"/>
<dbReference type="PANTHER" id="PTHR11733:SF167">
    <property type="entry name" value="FI17812P1-RELATED"/>
    <property type="match status" value="1"/>
</dbReference>
<evidence type="ECO:0000256" key="4">
    <source>
        <dbReference type="ARBA" id="ARBA00022723"/>
    </source>
</evidence>
<dbReference type="InterPro" id="IPR024079">
    <property type="entry name" value="MetalloPept_cat_dom_sf"/>
</dbReference>
<dbReference type="GO" id="GO:0005886">
    <property type="term" value="C:plasma membrane"/>
    <property type="evidence" value="ECO:0007669"/>
    <property type="project" value="TreeGrafter"/>
</dbReference>
<name>A0A1F4Q2W3_UNCSA</name>
<dbReference type="CDD" id="cd08662">
    <property type="entry name" value="M13"/>
    <property type="match status" value="1"/>
</dbReference>
<dbReference type="Proteomes" id="UP000178724">
    <property type="component" value="Unassembled WGS sequence"/>
</dbReference>
<dbReference type="InterPro" id="IPR018497">
    <property type="entry name" value="Peptidase_M13_C"/>
</dbReference>
<keyword evidence="6" id="KW-0862">Zinc</keyword>
<evidence type="ECO:0008006" key="13">
    <source>
        <dbReference type="Google" id="ProtNLM"/>
    </source>
</evidence>
<dbReference type="Pfam" id="PF05649">
    <property type="entry name" value="Peptidase_M13_N"/>
    <property type="match status" value="1"/>
</dbReference>
<comment type="similarity">
    <text evidence="2">Belongs to the peptidase M13 family.</text>
</comment>
<dbReference type="PROSITE" id="PS51885">
    <property type="entry name" value="NEPRILYSIN"/>
    <property type="match status" value="1"/>
</dbReference>
<dbReference type="Gene3D" id="1.10.1380.10">
    <property type="entry name" value="Neutral endopeptidase , domain2"/>
    <property type="match status" value="1"/>
</dbReference>
<dbReference type="EMBL" id="METM01000011">
    <property type="protein sequence ID" value="OGB90353.1"/>
    <property type="molecule type" value="Genomic_DNA"/>
</dbReference>
<proteinExistence type="inferred from homology"/>
<evidence type="ECO:0000256" key="2">
    <source>
        <dbReference type="ARBA" id="ARBA00007357"/>
    </source>
</evidence>
<evidence type="ECO:0000256" key="8">
    <source>
        <dbReference type="SAM" id="Phobius"/>
    </source>
</evidence>
<evidence type="ECO:0000313" key="11">
    <source>
        <dbReference type="EMBL" id="OGB90353.1"/>
    </source>
</evidence>
<dbReference type="GO" id="GO:0004222">
    <property type="term" value="F:metalloendopeptidase activity"/>
    <property type="evidence" value="ECO:0007669"/>
    <property type="project" value="InterPro"/>
</dbReference>
<evidence type="ECO:0000256" key="6">
    <source>
        <dbReference type="ARBA" id="ARBA00022833"/>
    </source>
</evidence>
<dbReference type="PANTHER" id="PTHR11733">
    <property type="entry name" value="ZINC METALLOPROTEASE FAMILY M13 NEPRILYSIN-RELATED"/>
    <property type="match status" value="1"/>
</dbReference>
<dbReference type="SUPFAM" id="SSF55486">
    <property type="entry name" value="Metalloproteases ('zincins'), catalytic domain"/>
    <property type="match status" value="1"/>
</dbReference>
<keyword evidence="8" id="KW-0472">Membrane</keyword>